<dbReference type="PANTHER" id="PTHR43056:SF10">
    <property type="entry name" value="COCE_NOND FAMILY, PUTATIVE (AFU_ORTHOLOGUE AFUA_7G00600)-RELATED"/>
    <property type="match status" value="1"/>
</dbReference>
<evidence type="ECO:0000313" key="4">
    <source>
        <dbReference type="EMBL" id="CAF1524012.1"/>
    </source>
</evidence>
<dbReference type="Gene3D" id="2.60.120.260">
    <property type="entry name" value="Galactose-binding domain-like"/>
    <property type="match status" value="1"/>
</dbReference>
<dbReference type="InterPro" id="IPR008979">
    <property type="entry name" value="Galactose-bd-like_sf"/>
</dbReference>
<accession>A0A815UV26</accession>
<dbReference type="PANTHER" id="PTHR43056">
    <property type="entry name" value="PEPTIDASE S9 PROLYL OLIGOPEPTIDASE"/>
    <property type="match status" value="1"/>
</dbReference>
<dbReference type="Gene3D" id="3.40.50.1820">
    <property type="entry name" value="alpha/beta hydrolase"/>
    <property type="match status" value="1"/>
</dbReference>
<dbReference type="GO" id="GO:0008239">
    <property type="term" value="F:dipeptidyl-peptidase activity"/>
    <property type="evidence" value="ECO:0007669"/>
    <property type="project" value="InterPro"/>
</dbReference>
<dbReference type="Proteomes" id="UP000663829">
    <property type="component" value="Unassembled WGS sequence"/>
</dbReference>
<dbReference type="EMBL" id="CAJNOK010017247">
    <property type="protein sequence ID" value="CAF1260379.1"/>
    <property type="molecule type" value="Genomic_DNA"/>
</dbReference>
<comment type="caution">
    <text evidence="4">The sequence shown here is derived from an EMBL/GenBank/DDBJ whole genome shotgun (WGS) entry which is preliminary data.</text>
</comment>
<evidence type="ECO:0000313" key="7">
    <source>
        <dbReference type="Proteomes" id="UP000663829"/>
    </source>
</evidence>
<feature type="domain" description="Xaa-Pro dipeptidyl-peptidase C-terminal" evidence="2">
    <location>
        <begin position="257"/>
        <end position="476"/>
    </location>
</feature>
<evidence type="ECO:0000256" key="1">
    <source>
        <dbReference type="ARBA" id="ARBA00022801"/>
    </source>
</evidence>
<dbReference type="Proteomes" id="UP000682733">
    <property type="component" value="Unassembled WGS sequence"/>
</dbReference>
<evidence type="ECO:0000313" key="5">
    <source>
        <dbReference type="EMBL" id="CAF4067017.1"/>
    </source>
</evidence>
<sequence>MTHGPYGKGIAWSQPNNPSFPQWNAMCKERPEIFDGSSCKYITWETVDPERWTAWGYAVVRGDGLLYCIEWAGTRDWSTGKVGLCGISYYAINQWQVAALQPPHLVAMIPWEGASDIYREIYRHGGILSNYFINYLYNIVIVNQHGKGTHMDHWLGESSSGPEKLSEQELAKNRVDPLESPRNEHIIDGEHYVSRQADFSKINVPLLSCASWAGFGLHQRGNFEGFLQSASEQKWLEVHPGKHKEWFYLPAGYQLQKRFFDRFLKGEANGMDQEPRVLLNIRYPGERFVLRKENEWPLSRTQWTKFYLDASNMSLSTCPSLSAAECSFSALTSAGAVFNSAGLEQEYEITGPIAARIRLTSSTKDADLFLTLRAFDPSEKEIVFHGTVDPRSVLSQGCLRASHRALDSEKTLPYRPYHSHMKQEFLSPGQQYDLDIEMWPTCIVLSKGSTLQLVIDGKDFARQENEVIVRGPLRLAGSGCFLHDDPVDRDEKVYGGETKVITSEDSWLLLPIVPKE</sequence>
<dbReference type="Proteomes" id="UP000677228">
    <property type="component" value="Unassembled WGS sequence"/>
</dbReference>
<dbReference type="Pfam" id="PF02129">
    <property type="entry name" value="Peptidase_S15"/>
    <property type="match status" value="1"/>
</dbReference>
<dbReference type="InterPro" id="IPR050585">
    <property type="entry name" value="Xaa-Pro_dipeptidyl-ppase/CocE"/>
</dbReference>
<dbReference type="NCBIfam" id="TIGR00976">
    <property type="entry name" value="CocE_NonD"/>
    <property type="match status" value="1"/>
</dbReference>
<dbReference type="SUPFAM" id="SSF53474">
    <property type="entry name" value="alpha/beta-Hydrolases"/>
    <property type="match status" value="1"/>
</dbReference>
<evidence type="ECO:0000313" key="3">
    <source>
        <dbReference type="EMBL" id="CAF1260379.1"/>
    </source>
</evidence>
<dbReference type="AlphaFoldDB" id="A0A815UV26"/>
<dbReference type="Proteomes" id="UP000681722">
    <property type="component" value="Unassembled WGS sequence"/>
</dbReference>
<dbReference type="SUPFAM" id="SSF49785">
    <property type="entry name" value="Galactose-binding domain-like"/>
    <property type="match status" value="1"/>
</dbReference>
<organism evidence="4 7">
    <name type="scientific">Didymodactylos carnosus</name>
    <dbReference type="NCBI Taxonomy" id="1234261"/>
    <lineage>
        <taxon>Eukaryota</taxon>
        <taxon>Metazoa</taxon>
        <taxon>Spiralia</taxon>
        <taxon>Gnathifera</taxon>
        <taxon>Rotifera</taxon>
        <taxon>Eurotatoria</taxon>
        <taxon>Bdelloidea</taxon>
        <taxon>Philodinida</taxon>
        <taxon>Philodinidae</taxon>
        <taxon>Didymodactylos</taxon>
    </lineage>
</organism>
<dbReference type="SMART" id="SM00939">
    <property type="entry name" value="PepX_C"/>
    <property type="match status" value="1"/>
</dbReference>
<evidence type="ECO:0000259" key="2">
    <source>
        <dbReference type="SMART" id="SM00939"/>
    </source>
</evidence>
<dbReference type="Pfam" id="PF08530">
    <property type="entry name" value="PepX_C"/>
    <property type="match status" value="1"/>
</dbReference>
<evidence type="ECO:0000313" key="6">
    <source>
        <dbReference type="EMBL" id="CAF4383075.1"/>
    </source>
</evidence>
<dbReference type="InterPro" id="IPR013736">
    <property type="entry name" value="Xaa-Pro_dipept_C"/>
</dbReference>
<proteinExistence type="predicted"/>
<dbReference type="EMBL" id="CAJOBA010038800">
    <property type="protein sequence ID" value="CAF4067017.1"/>
    <property type="molecule type" value="Genomic_DNA"/>
</dbReference>
<dbReference type="EMBL" id="CAJNOQ010024126">
    <property type="protein sequence ID" value="CAF1524012.1"/>
    <property type="molecule type" value="Genomic_DNA"/>
</dbReference>
<reference evidence="4" key="1">
    <citation type="submission" date="2021-02" db="EMBL/GenBank/DDBJ databases">
        <authorList>
            <person name="Nowell W R."/>
        </authorList>
    </citation>
    <scope>NUCLEOTIDE SEQUENCE</scope>
</reference>
<dbReference type="OrthoDB" id="4220001at2759"/>
<keyword evidence="7" id="KW-1185">Reference proteome</keyword>
<gene>
    <name evidence="4" type="ORF">GPM918_LOCUS37687</name>
    <name evidence="3" type="ORF">OVA965_LOCUS26701</name>
    <name evidence="6" type="ORF">SRO942_LOCUS38461</name>
    <name evidence="5" type="ORF">TMI583_LOCUS27441</name>
</gene>
<dbReference type="EMBL" id="CAJOBC010089685">
    <property type="protein sequence ID" value="CAF4383075.1"/>
    <property type="molecule type" value="Genomic_DNA"/>
</dbReference>
<dbReference type="InterPro" id="IPR005674">
    <property type="entry name" value="CocE/Ser_esterase"/>
</dbReference>
<dbReference type="InterPro" id="IPR000383">
    <property type="entry name" value="Xaa-Pro-like_dom"/>
</dbReference>
<keyword evidence="1" id="KW-0378">Hydrolase</keyword>
<name>A0A815UV26_9BILA</name>
<protein>
    <recommendedName>
        <fullName evidence="2">Xaa-Pro dipeptidyl-peptidase C-terminal domain-containing protein</fullName>
    </recommendedName>
</protein>
<dbReference type="InterPro" id="IPR029058">
    <property type="entry name" value="AB_hydrolase_fold"/>
</dbReference>